<name>A0A6A6E832_9PEZI</name>
<gene>
    <name evidence="1" type="ORF">K469DRAFT_684843</name>
</gene>
<protein>
    <submittedName>
        <fullName evidence="1">Uncharacterized protein</fullName>
    </submittedName>
</protein>
<reference evidence="1" key="1">
    <citation type="journal article" date="2020" name="Stud. Mycol.">
        <title>101 Dothideomycetes genomes: a test case for predicting lifestyles and emergence of pathogens.</title>
        <authorList>
            <person name="Haridas S."/>
            <person name="Albert R."/>
            <person name="Binder M."/>
            <person name="Bloem J."/>
            <person name="Labutti K."/>
            <person name="Salamov A."/>
            <person name="Andreopoulos B."/>
            <person name="Baker S."/>
            <person name="Barry K."/>
            <person name="Bills G."/>
            <person name="Bluhm B."/>
            <person name="Cannon C."/>
            <person name="Castanera R."/>
            <person name="Culley D."/>
            <person name="Daum C."/>
            <person name="Ezra D."/>
            <person name="Gonzalez J."/>
            <person name="Henrissat B."/>
            <person name="Kuo A."/>
            <person name="Liang C."/>
            <person name="Lipzen A."/>
            <person name="Lutzoni F."/>
            <person name="Magnuson J."/>
            <person name="Mondo S."/>
            <person name="Nolan M."/>
            <person name="Ohm R."/>
            <person name="Pangilinan J."/>
            <person name="Park H.-J."/>
            <person name="Ramirez L."/>
            <person name="Alfaro M."/>
            <person name="Sun H."/>
            <person name="Tritt A."/>
            <person name="Yoshinaga Y."/>
            <person name="Zwiers L.-H."/>
            <person name="Turgeon B."/>
            <person name="Goodwin S."/>
            <person name="Spatafora J."/>
            <person name="Crous P."/>
            <person name="Grigoriev I."/>
        </authorList>
    </citation>
    <scope>NUCLEOTIDE SEQUENCE</scope>
    <source>
        <strain evidence="1">CBS 207.26</strain>
    </source>
</reference>
<dbReference type="Proteomes" id="UP000800200">
    <property type="component" value="Unassembled WGS sequence"/>
</dbReference>
<sequence length="144" mass="15876">MGTAYLESWKLGTGLYPTGEDLYSAYMLRLRLGRLRHDSPVSKDIFVDKVLKHADSDVDVYTDPCIYRIVMSVGNRKFITMANCHIGLSAPGVELSISYQSFLNTQCPVILPRAASGGFVVVGNSRIHGLEVGDGFLRPLPPSW</sequence>
<organism evidence="1 2">
    <name type="scientific">Zopfia rhizophila CBS 207.26</name>
    <dbReference type="NCBI Taxonomy" id="1314779"/>
    <lineage>
        <taxon>Eukaryota</taxon>
        <taxon>Fungi</taxon>
        <taxon>Dikarya</taxon>
        <taxon>Ascomycota</taxon>
        <taxon>Pezizomycotina</taxon>
        <taxon>Dothideomycetes</taxon>
        <taxon>Dothideomycetes incertae sedis</taxon>
        <taxon>Zopfiaceae</taxon>
        <taxon>Zopfia</taxon>
    </lineage>
</organism>
<proteinExistence type="predicted"/>
<accession>A0A6A6E832</accession>
<dbReference type="AlphaFoldDB" id="A0A6A6E832"/>
<dbReference type="EMBL" id="ML994624">
    <property type="protein sequence ID" value="KAF2188081.1"/>
    <property type="molecule type" value="Genomic_DNA"/>
</dbReference>
<evidence type="ECO:0000313" key="2">
    <source>
        <dbReference type="Proteomes" id="UP000800200"/>
    </source>
</evidence>
<keyword evidence="2" id="KW-1185">Reference proteome</keyword>
<evidence type="ECO:0000313" key="1">
    <source>
        <dbReference type="EMBL" id="KAF2188081.1"/>
    </source>
</evidence>